<sequence>MVSKKHTEAEFAGTQTTQSALVALASHIQSLVANQTLDSRCAAKLVKRLKKEAVTVGETSGESKASRKVLAQTFDAIDTALFEQGARLLVAANATLRADDLSDGAAKKRT</sequence>
<evidence type="ECO:0000313" key="1">
    <source>
        <dbReference type="EMBL" id="KXU86455.1"/>
    </source>
</evidence>
<proteinExistence type="predicted"/>
<dbReference type="AlphaFoldDB" id="A0A149PN18"/>
<reference evidence="1 2" key="1">
    <citation type="journal article" date="2015" name="Int. J. Syst. Evol. Microbiol.">
        <title>Burkholderia monticola sp. nov., isolated from mountain soil.</title>
        <authorList>
            <person name="Baek I."/>
            <person name="Seo B."/>
            <person name="Lee I."/>
            <person name="Yi H."/>
            <person name="Chun J."/>
        </authorList>
    </citation>
    <scope>NUCLEOTIDE SEQUENCE [LARGE SCALE GENOMIC DNA]</scope>
    <source>
        <strain evidence="1 2">JC2948</strain>
    </source>
</reference>
<evidence type="ECO:0000313" key="2">
    <source>
        <dbReference type="Proteomes" id="UP000075613"/>
    </source>
</evidence>
<dbReference type="EMBL" id="LRBG01000022">
    <property type="protein sequence ID" value="KXU86455.1"/>
    <property type="molecule type" value="Genomic_DNA"/>
</dbReference>
<accession>A0A149PN18</accession>
<gene>
    <name evidence="1" type="ORF">CI15_18600</name>
</gene>
<comment type="caution">
    <text evidence="1">The sequence shown here is derived from an EMBL/GenBank/DDBJ whole genome shotgun (WGS) entry which is preliminary data.</text>
</comment>
<organism evidence="1 2">
    <name type="scientific">Paraburkholderia monticola</name>
    <dbReference type="NCBI Taxonomy" id="1399968"/>
    <lineage>
        <taxon>Bacteria</taxon>
        <taxon>Pseudomonadati</taxon>
        <taxon>Pseudomonadota</taxon>
        <taxon>Betaproteobacteria</taxon>
        <taxon>Burkholderiales</taxon>
        <taxon>Burkholderiaceae</taxon>
        <taxon>Paraburkholderia</taxon>
    </lineage>
</organism>
<keyword evidence="2" id="KW-1185">Reference proteome</keyword>
<name>A0A149PN18_9BURK</name>
<protein>
    <submittedName>
        <fullName evidence="1">Uncharacterized protein</fullName>
    </submittedName>
</protein>
<dbReference type="Proteomes" id="UP000075613">
    <property type="component" value="Unassembled WGS sequence"/>
</dbReference>